<dbReference type="GO" id="GO:0004526">
    <property type="term" value="F:ribonuclease P activity"/>
    <property type="evidence" value="ECO:0007669"/>
    <property type="project" value="UniProtKB-UniRule"/>
</dbReference>
<name>A0A0M4L464_9GAMM</name>
<dbReference type="InterPro" id="IPR014721">
    <property type="entry name" value="Ribsml_uS5_D2-typ_fold_subgr"/>
</dbReference>
<dbReference type="AlphaFoldDB" id="A0A0M4L464"/>
<evidence type="ECO:0000256" key="6">
    <source>
        <dbReference type="ARBA" id="ARBA00022884"/>
    </source>
</evidence>
<keyword evidence="4 7" id="KW-0255">Endonuclease</keyword>
<dbReference type="STRING" id="1125411.W908_00325"/>
<dbReference type="PROSITE" id="PS00648">
    <property type="entry name" value="RIBONUCLEASE_P"/>
    <property type="match status" value="1"/>
</dbReference>
<dbReference type="SUPFAM" id="SSF54211">
    <property type="entry name" value="Ribosomal protein S5 domain 2-like"/>
    <property type="match status" value="1"/>
</dbReference>
<evidence type="ECO:0000256" key="5">
    <source>
        <dbReference type="ARBA" id="ARBA00022801"/>
    </source>
</evidence>
<evidence type="ECO:0000256" key="7">
    <source>
        <dbReference type="HAMAP-Rule" id="MF_00227"/>
    </source>
</evidence>
<dbReference type="EMBL" id="CP006911">
    <property type="protein sequence ID" value="ALE01188.1"/>
    <property type="molecule type" value="Genomic_DNA"/>
</dbReference>
<dbReference type="InterPro" id="IPR020539">
    <property type="entry name" value="RNase_P_CS"/>
</dbReference>
<comment type="function">
    <text evidence="1 7">RNaseP catalyzes the removal of the 5'-leader sequence from pre-tRNA to produce the mature 5'-terminus. It can also cleave other RNA substrates such as 4.5S RNA. The protein component plays an auxiliary but essential role in vivo by binding to the 5'-leader sequence and broadening the substrate specificity of the ribozyme.</text>
</comment>
<comment type="similarity">
    <text evidence="7">Belongs to the RnpA family.</text>
</comment>
<dbReference type="EC" id="3.1.26.5" evidence="7 8"/>
<dbReference type="InterPro" id="IPR020568">
    <property type="entry name" value="Ribosomal_Su5_D2-typ_SF"/>
</dbReference>
<dbReference type="OrthoDB" id="9796422at2"/>
<evidence type="ECO:0000256" key="2">
    <source>
        <dbReference type="ARBA" id="ARBA00022694"/>
    </source>
</evidence>
<keyword evidence="6 7" id="KW-0694">RNA-binding</keyword>
<gene>
    <name evidence="7" type="primary">rnpA</name>
    <name evidence="9" type="ORF">W908_00325</name>
</gene>
<sequence>MSSSLAHSVRITNAKEFAHVFKKGFHSQSKFWKIVANDSGNGFSRLGLAISKKEYKRAVDRNLFKRLARETFRKNQDNLDHLDFVVMAKKSKSKNNSELTLDLITLMKNAKTKAKTQ</sequence>
<protein>
    <recommendedName>
        <fullName evidence="7 8">Ribonuclease P protein component</fullName>
        <shortName evidence="7">RNase P protein</shortName>
        <shortName evidence="7">RNaseP protein</shortName>
        <ecNumber evidence="7 8">3.1.26.5</ecNumber>
    </recommendedName>
    <alternativeName>
        <fullName evidence="7">Protein C5</fullName>
    </alternativeName>
</protein>
<evidence type="ECO:0000313" key="9">
    <source>
        <dbReference type="EMBL" id="ALE01188.1"/>
    </source>
</evidence>
<keyword evidence="5 7" id="KW-0378">Hydrolase</keyword>
<comment type="subunit">
    <text evidence="7">Consists of a catalytic RNA component (M1 or rnpB) and a protein subunit.</text>
</comment>
<dbReference type="GO" id="GO:0042781">
    <property type="term" value="F:3'-tRNA processing endoribonuclease activity"/>
    <property type="evidence" value="ECO:0007669"/>
    <property type="project" value="TreeGrafter"/>
</dbReference>
<dbReference type="RefSeq" id="WP_020026413.1">
    <property type="nucleotide sequence ID" value="NZ_CP006911.1"/>
</dbReference>
<evidence type="ECO:0000313" key="10">
    <source>
        <dbReference type="Proteomes" id="UP000068905"/>
    </source>
</evidence>
<proteinExistence type="inferred from homology"/>
<keyword evidence="10" id="KW-1185">Reference proteome</keyword>
<dbReference type="Pfam" id="PF00825">
    <property type="entry name" value="Ribonuclease_P"/>
    <property type="match status" value="1"/>
</dbReference>
<dbReference type="Proteomes" id="UP000068905">
    <property type="component" value="Chromosome"/>
</dbReference>
<dbReference type="KEGG" id="tsn:W908_00325"/>
<comment type="catalytic activity">
    <reaction evidence="7">
        <text>Endonucleolytic cleavage of RNA, removing 5'-extranucleotides from tRNA precursor.</text>
        <dbReference type="EC" id="3.1.26.5"/>
    </reaction>
</comment>
<dbReference type="PANTHER" id="PTHR33992">
    <property type="entry name" value="RIBONUCLEASE P PROTEIN COMPONENT"/>
    <property type="match status" value="1"/>
</dbReference>
<evidence type="ECO:0000256" key="3">
    <source>
        <dbReference type="ARBA" id="ARBA00022722"/>
    </source>
</evidence>
<dbReference type="NCBIfam" id="TIGR00188">
    <property type="entry name" value="rnpA"/>
    <property type="match status" value="1"/>
</dbReference>
<dbReference type="GO" id="GO:0001682">
    <property type="term" value="P:tRNA 5'-leader removal"/>
    <property type="evidence" value="ECO:0007669"/>
    <property type="project" value="UniProtKB-UniRule"/>
</dbReference>
<dbReference type="PANTHER" id="PTHR33992:SF1">
    <property type="entry name" value="RIBONUCLEASE P PROTEIN COMPONENT"/>
    <property type="match status" value="1"/>
</dbReference>
<dbReference type="InterPro" id="IPR000100">
    <property type="entry name" value="RNase_P"/>
</dbReference>
<reference evidence="9 10" key="1">
    <citation type="journal article" date="2015" name="Genome Announc.">
        <title>Genome Sequence of 'Candidatus Thioglobus singularis' Strain PS1, a Mixotroph from the SUP05 Clade of Marine Gammaproteobacteria.</title>
        <authorList>
            <person name="Marshall K.T."/>
            <person name="Morris R.M."/>
        </authorList>
    </citation>
    <scope>NUCLEOTIDE SEQUENCE [LARGE SCALE GENOMIC DNA]</scope>
    <source>
        <strain evidence="9 10">PS1</strain>
    </source>
</reference>
<dbReference type="Gene3D" id="3.30.230.10">
    <property type="match status" value="1"/>
</dbReference>
<accession>A0A0M4L464</accession>
<dbReference type="GO" id="GO:0000049">
    <property type="term" value="F:tRNA binding"/>
    <property type="evidence" value="ECO:0007669"/>
    <property type="project" value="UniProtKB-UniRule"/>
</dbReference>
<evidence type="ECO:0000256" key="4">
    <source>
        <dbReference type="ARBA" id="ARBA00022759"/>
    </source>
</evidence>
<keyword evidence="3 7" id="KW-0540">Nuclease</keyword>
<evidence type="ECO:0000256" key="1">
    <source>
        <dbReference type="ARBA" id="ARBA00002663"/>
    </source>
</evidence>
<dbReference type="HAMAP" id="MF_00227">
    <property type="entry name" value="RNase_P"/>
    <property type="match status" value="1"/>
</dbReference>
<organism evidence="9 10">
    <name type="scientific">Candidatus Pseudothioglobus singularis PS1</name>
    <dbReference type="NCBI Taxonomy" id="1125411"/>
    <lineage>
        <taxon>Bacteria</taxon>
        <taxon>Pseudomonadati</taxon>
        <taxon>Pseudomonadota</taxon>
        <taxon>Gammaproteobacteria</taxon>
        <taxon>Candidatus Pseudothioglobaceae</taxon>
        <taxon>Candidatus Pseudothioglobus</taxon>
    </lineage>
</organism>
<keyword evidence="2 7" id="KW-0819">tRNA processing</keyword>
<evidence type="ECO:0000256" key="8">
    <source>
        <dbReference type="NCBIfam" id="TIGR00188"/>
    </source>
</evidence>
<dbReference type="GO" id="GO:0030677">
    <property type="term" value="C:ribonuclease P complex"/>
    <property type="evidence" value="ECO:0007669"/>
    <property type="project" value="TreeGrafter"/>
</dbReference>